<name>A0AAW1T5N4_9CHLO</name>
<proteinExistence type="predicted"/>
<dbReference type="InterPro" id="IPR000719">
    <property type="entry name" value="Prot_kinase_dom"/>
</dbReference>
<sequence length="136" mass="15171">MGACLSSEEKGTQADDLRNSSPLSKAPTKEPLLHHPKYKPIRALNEGTSGFVQLAEDLQTGEQFAIKFLDRGRASIRNFEREVLNLRLCSLHPHIVKLHEVFLTPDYLAIVLEYAAGGDLATYIAMLQEDCTFDRG</sequence>
<dbReference type="Gene3D" id="3.30.200.20">
    <property type="entry name" value="Phosphorylase Kinase, domain 1"/>
    <property type="match status" value="1"/>
</dbReference>
<organism evidence="8 9">
    <name type="scientific">Apatococcus fuscideae</name>
    <dbReference type="NCBI Taxonomy" id="2026836"/>
    <lineage>
        <taxon>Eukaryota</taxon>
        <taxon>Viridiplantae</taxon>
        <taxon>Chlorophyta</taxon>
        <taxon>core chlorophytes</taxon>
        <taxon>Trebouxiophyceae</taxon>
        <taxon>Chlorellales</taxon>
        <taxon>Chlorellaceae</taxon>
        <taxon>Apatococcus</taxon>
    </lineage>
</organism>
<keyword evidence="1" id="KW-0723">Serine/threonine-protein kinase</keyword>
<dbReference type="SUPFAM" id="SSF56112">
    <property type="entry name" value="Protein kinase-like (PK-like)"/>
    <property type="match status" value="1"/>
</dbReference>
<comment type="caution">
    <text evidence="8">The sequence shown here is derived from an EMBL/GenBank/DDBJ whole genome shotgun (WGS) entry which is preliminary data.</text>
</comment>
<evidence type="ECO:0000256" key="2">
    <source>
        <dbReference type="ARBA" id="ARBA00022679"/>
    </source>
</evidence>
<dbReference type="GO" id="GO:0005737">
    <property type="term" value="C:cytoplasm"/>
    <property type="evidence" value="ECO:0007669"/>
    <property type="project" value="TreeGrafter"/>
</dbReference>
<dbReference type="GO" id="GO:0035556">
    <property type="term" value="P:intracellular signal transduction"/>
    <property type="evidence" value="ECO:0007669"/>
    <property type="project" value="TreeGrafter"/>
</dbReference>
<dbReference type="PANTHER" id="PTHR24346">
    <property type="entry name" value="MAP/MICROTUBULE AFFINITY-REGULATING KINASE"/>
    <property type="match status" value="1"/>
</dbReference>
<dbReference type="AlphaFoldDB" id="A0AAW1T5N4"/>
<keyword evidence="3" id="KW-0547">Nucleotide-binding</keyword>
<dbReference type="Pfam" id="PF00069">
    <property type="entry name" value="Pkinase"/>
    <property type="match status" value="1"/>
</dbReference>
<evidence type="ECO:0000256" key="1">
    <source>
        <dbReference type="ARBA" id="ARBA00022527"/>
    </source>
</evidence>
<feature type="region of interest" description="Disordered" evidence="6">
    <location>
        <begin position="1"/>
        <end position="37"/>
    </location>
</feature>
<reference evidence="8 9" key="1">
    <citation type="journal article" date="2024" name="Nat. Commun.">
        <title>Phylogenomics reveals the evolutionary origins of lichenization in chlorophyte algae.</title>
        <authorList>
            <person name="Puginier C."/>
            <person name="Libourel C."/>
            <person name="Otte J."/>
            <person name="Skaloud P."/>
            <person name="Haon M."/>
            <person name="Grisel S."/>
            <person name="Petersen M."/>
            <person name="Berrin J.G."/>
            <person name="Delaux P.M."/>
            <person name="Dal Grande F."/>
            <person name="Keller J."/>
        </authorList>
    </citation>
    <scope>NUCLEOTIDE SEQUENCE [LARGE SCALE GENOMIC DNA]</scope>
    <source>
        <strain evidence="8 9">SAG 2523</strain>
    </source>
</reference>
<evidence type="ECO:0000256" key="5">
    <source>
        <dbReference type="ARBA" id="ARBA00022840"/>
    </source>
</evidence>
<dbReference type="GO" id="GO:0004674">
    <property type="term" value="F:protein serine/threonine kinase activity"/>
    <property type="evidence" value="ECO:0007669"/>
    <property type="project" value="UniProtKB-KW"/>
</dbReference>
<feature type="domain" description="Protein kinase" evidence="7">
    <location>
        <begin position="38"/>
        <end position="136"/>
    </location>
</feature>
<protein>
    <recommendedName>
        <fullName evidence="7">Protein kinase domain-containing protein</fullName>
    </recommendedName>
</protein>
<dbReference type="Proteomes" id="UP001485043">
    <property type="component" value="Unassembled WGS sequence"/>
</dbReference>
<dbReference type="PANTHER" id="PTHR24346:SF82">
    <property type="entry name" value="KP78A-RELATED"/>
    <property type="match status" value="1"/>
</dbReference>
<keyword evidence="4" id="KW-0418">Kinase</keyword>
<evidence type="ECO:0000256" key="4">
    <source>
        <dbReference type="ARBA" id="ARBA00022777"/>
    </source>
</evidence>
<dbReference type="PROSITE" id="PS50011">
    <property type="entry name" value="PROTEIN_KINASE_DOM"/>
    <property type="match status" value="1"/>
</dbReference>
<feature type="compositionally biased region" description="Basic and acidic residues" evidence="6">
    <location>
        <begin position="7"/>
        <end position="18"/>
    </location>
</feature>
<dbReference type="InterPro" id="IPR011009">
    <property type="entry name" value="Kinase-like_dom_sf"/>
</dbReference>
<evidence type="ECO:0000259" key="7">
    <source>
        <dbReference type="PROSITE" id="PS50011"/>
    </source>
</evidence>
<keyword evidence="2" id="KW-0808">Transferase</keyword>
<gene>
    <name evidence="8" type="ORF">WJX84_010667</name>
</gene>
<keyword evidence="9" id="KW-1185">Reference proteome</keyword>
<accession>A0AAW1T5N4</accession>
<evidence type="ECO:0000256" key="6">
    <source>
        <dbReference type="SAM" id="MobiDB-lite"/>
    </source>
</evidence>
<evidence type="ECO:0000313" key="8">
    <source>
        <dbReference type="EMBL" id="KAK9864213.1"/>
    </source>
</evidence>
<evidence type="ECO:0000256" key="3">
    <source>
        <dbReference type="ARBA" id="ARBA00022741"/>
    </source>
</evidence>
<dbReference type="GO" id="GO:0005524">
    <property type="term" value="F:ATP binding"/>
    <property type="evidence" value="ECO:0007669"/>
    <property type="project" value="UniProtKB-KW"/>
</dbReference>
<keyword evidence="5" id="KW-0067">ATP-binding</keyword>
<evidence type="ECO:0000313" key="9">
    <source>
        <dbReference type="Proteomes" id="UP001485043"/>
    </source>
</evidence>
<dbReference type="EMBL" id="JALJOV010000380">
    <property type="protein sequence ID" value="KAK9864213.1"/>
    <property type="molecule type" value="Genomic_DNA"/>
</dbReference>